<feature type="region of interest" description="Disordered" evidence="1">
    <location>
        <begin position="142"/>
        <end position="222"/>
    </location>
</feature>
<dbReference type="Proteomes" id="UP000278152">
    <property type="component" value="Chromosome"/>
</dbReference>
<feature type="transmembrane region" description="Helical" evidence="2">
    <location>
        <begin position="21"/>
        <end position="44"/>
    </location>
</feature>
<dbReference type="KEGG" id="mvz:myaer102_20370"/>
<protein>
    <recommendedName>
        <fullName evidence="5">OB-fold nucleic acid binding domain protein</fullName>
    </recommendedName>
</protein>
<dbReference type="EMBL" id="AP019314">
    <property type="protein sequence ID" value="BBH39505.1"/>
    <property type="molecule type" value="Genomic_DNA"/>
</dbReference>
<evidence type="ECO:0000313" key="4">
    <source>
        <dbReference type="Proteomes" id="UP000278152"/>
    </source>
</evidence>
<proteinExistence type="predicted"/>
<evidence type="ECO:0000256" key="2">
    <source>
        <dbReference type="SAM" id="Phobius"/>
    </source>
</evidence>
<evidence type="ECO:0000256" key="1">
    <source>
        <dbReference type="SAM" id="MobiDB-lite"/>
    </source>
</evidence>
<keyword evidence="2" id="KW-1133">Transmembrane helix</keyword>
<reference evidence="3 4" key="1">
    <citation type="submission" date="2018-11" db="EMBL/GenBank/DDBJ databases">
        <title>Complete genome sequence of Microcystis aeruginosa NIES-102.</title>
        <authorList>
            <person name="Yamaguchi H."/>
            <person name="Suzuki S."/>
            <person name="Kawachi M."/>
        </authorList>
    </citation>
    <scope>NUCLEOTIDE SEQUENCE [LARGE SCALE GENOMIC DNA]</scope>
    <source>
        <strain evidence="3 4">NIES-102</strain>
    </source>
</reference>
<organism evidence="3 4">
    <name type="scientific">Microcystis viridis NIES-102</name>
    <dbReference type="NCBI Taxonomy" id="213615"/>
    <lineage>
        <taxon>Bacteria</taxon>
        <taxon>Bacillati</taxon>
        <taxon>Cyanobacteriota</taxon>
        <taxon>Cyanophyceae</taxon>
        <taxon>Oscillatoriophycideae</taxon>
        <taxon>Chroococcales</taxon>
        <taxon>Microcystaceae</taxon>
        <taxon>Microcystis</taxon>
    </lineage>
</organism>
<evidence type="ECO:0000313" key="3">
    <source>
        <dbReference type="EMBL" id="BBH39505.1"/>
    </source>
</evidence>
<evidence type="ECO:0008006" key="5">
    <source>
        <dbReference type="Google" id="ProtNLM"/>
    </source>
</evidence>
<name>A0A3G9K2Z0_MICVR</name>
<accession>A0A3G9K2Z0</accession>
<dbReference type="InterPro" id="IPR036700">
    <property type="entry name" value="BOBF_sf"/>
</dbReference>
<feature type="transmembrane region" description="Helical" evidence="2">
    <location>
        <begin position="64"/>
        <end position="84"/>
    </location>
</feature>
<dbReference type="PROSITE" id="PS51257">
    <property type="entry name" value="PROKAR_LIPOPROTEIN"/>
    <property type="match status" value="1"/>
</dbReference>
<keyword evidence="2" id="KW-0812">Transmembrane</keyword>
<dbReference type="AlphaFoldDB" id="A0A3G9K2Z0"/>
<sequence>MALVKVKARMSIQTRVGRISSLLLLLGLFGCSTLADLGIAVPYIGDPPLTAIEQLQEKPKGTLVYLRGTVSNYAPFLAGGAYLLQDKSGKIWIRTNSNKLPRQGEEIVIKGKIDFEAIPQGSQTVNELYVVELEQMDAVAVNSLPTPSPSPEIKPSPTSEVKPPENNSPPVSTKPLENPRQVTIPSAAETKPPETPVVTPVKPNPPVQPVAEAIPPKPPAVVKPVPDPLDAFFLPHKQSEKNSKQ</sequence>
<keyword evidence="2" id="KW-0472">Membrane</keyword>
<dbReference type="SUPFAM" id="SSF101756">
    <property type="entry name" value="Hypothetical protein YgiW"/>
    <property type="match status" value="1"/>
</dbReference>
<gene>
    <name evidence="3" type="ORF">myaer102_20370</name>
</gene>